<feature type="compositionally biased region" description="Acidic residues" evidence="17">
    <location>
        <begin position="912"/>
        <end position="922"/>
    </location>
</feature>
<feature type="compositionally biased region" description="Low complexity" evidence="17">
    <location>
        <begin position="866"/>
        <end position="879"/>
    </location>
</feature>
<keyword evidence="11" id="KW-0256">Endoplasmic reticulum</keyword>
<dbReference type="PROSITE" id="PS50089">
    <property type="entry name" value="ZF_RING_2"/>
    <property type="match status" value="1"/>
</dbReference>
<feature type="compositionally biased region" description="Low complexity" evidence="17">
    <location>
        <begin position="769"/>
        <end position="778"/>
    </location>
</feature>
<comment type="similarity">
    <text evidence="4">Belongs to the HRD1 family.</text>
</comment>
<feature type="region of interest" description="Disordered" evidence="17">
    <location>
        <begin position="583"/>
        <end position="615"/>
    </location>
</feature>
<feature type="transmembrane region" description="Helical" evidence="18">
    <location>
        <begin position="279"/>
        <end position="298"/>
    </location>
</feature>
<dbReference type="Pfam" id="PF12678">
    <property type="entry name" value="zf-rbx1"/>
    <property type="match status" value="1"/>
</dbReference>
<feature type="compositionally biased region" description="Polar residues" evidence="17">
    <location>
        <begin position="855"/>
        <end position="865"/>
    </location>
</feature>
<keyword evidence="10" id="KW-0833">Ubl conjugation pathway</keyword>
<evidence type="ECO:0000256" key="6">
    <source>
        <dbReference type="ARBA" id="ARBA00022679"/>
    </source>
</evidence>
<feature type="region of interest" description="Disordered" evidence="17">
    <location>
        <begin position="720"/>
        <end position="922"/>
    </location>
</feature>
<feature type="compositionally biased region" description="Polar residues" evidence="17">
    <location>
        <begin position="887"/>
        <end position="896"/>
    </location>
</feature>
<feature type="compositionally biased region" description="Pro residues" evidence="17">
    <location>
        <begin position="647"/>
        <end position="661"/>
    </location>
</feature>
<dbReference type="UniPathway" id="UPA00143"/>
<evidence type="ECO:0000259" key="19">
    <source>
        <dbReference type="PROSITE" id="PS50089"/>
    </source>
</evidence>
<evidence type="ECO:0000313" key="20">
    <source>
        <dbReference type="EMBL" id="RKU45052.1"/>
    </source>
</evidence>
<dbReference type="SUPFAM" id="SSF57850">
    <property type="entry name" value="RING/U-box"/>
    <property type="match status" value="1"/>
</dbReference>
<keyword evidence="13 18" id="KW-1133">Transmembrane helix</keyword>
<sequence>MPGRLAWYAGASMALAGGVVASAFQQRANFYSAMVHLAQSSLSLMILVNLAFLMYGSFFYGLQRLCFGPLRPVEIEQLYEKSWYAITETCLAMTVFREEVGASFLVMFTALVSGKIWGWISDGRVEILEQQPPTNPRLFHTRLSLSLCLSIVYDVWLLTYAINTVYRQARPTLMVMFLFEFAVLSVGSLHTAARYLISLYEARTIKKQTEKRLQNRRDEVREQRAEILRQRESEGITQADADPNEPLPSEDDIDEMDIEVPGWEAKGLWILGLDLTADFLKLAILMIFFCILMTFYGLPIHIMRDLFMTLRSFIKRMTALLRYQQALKDMNRYPDATAEELGREDTCIICREEMQPWDMANPGQVERSRPKKLPCGHILHFGCLKSWLERQQVCPTCRRSVVMDGPAQARNRNPLLLRLGMNGNNQQNQQAAANAPAAGGIQGAPPVNGHGHNGQNGLGNGRNGGGFRLNLGPIRLVFAQGGVQDLEGAVQQLGLPPPDGRNPPAVTVPGLAAAAPGRDPNADTPALLADIRAQLSDVRQRVINATERVERDVRGLRDAEAQLVTLTLLLQEMTRLNQLQQLGAPQMQPQPPSQPEQPGEEQQQDGATAGPQAPIPEVLPQTETLEQTQGVAQENVTQLPRPHIHSYPPPQPPMPPQLFPYNPQPPFNAFPVARHGMPAVTRHGGAPLSAAIPAGSPDLPEGVVIPQGWSLLPLQRLDNRLGPQIGGTPPGQVSAAPRTAGRSQSATRAPGPETYGEFALRRGRGFDGVVSRPPVSTSTPPPPPTDAADPALAAQETATSTANNGMPSGSSALEESRGRGGNVAPDIQGGEQDPDVDVAAPLSTRLPNWGGPAQLFSTKSSRTAASDSSGDQQGQQSSSNPPEGQVRANNAGSDPATSIGEGKGKAKAVTVEDGESGSEDET</sequence>
<feature type="transmembrane region" description="Helical" evidence="18">
    <location>
        <begin position="141"/>
        <end position="162"/>
    </location>
</feature>
<evidence type="ECO:0000256" key="5">
    <source>
        <dbReference type="ARBA" id="ARBA00012483"/>
    </source>
</evidence>
<evidence type="ECO:0000256" key="13">
    <source>
        <dbReference type="ARBA" id="ARBA00022989"/>
    </source>
</evidence>
<dbReference type="GO" id="GO:0005789">
    <property type="term" value="C:endoplasmic reticulum membrane"/>
    <property type="evidence" value="ECO:0007669"/>
    <property type="project" value="UniProtKB-SubCell"/>
</dbReference>
<dbReference type="STRING" id="177199.A0A420YAZ5"/>
<feature type="domain" description="RING-type" evidence="19">
    <location>
        <begin position="347"/>
        <end position="398"/>
    </location>
</feature>
<dbReference type="GO" id="GO:0036503">
    <property type="term" value="P:ERAD pathway"/>
    <property type="evidence" value="ECO:0007669"/>
    <property type="project" value="TreeGrafter"/>
</dbReference>
<dbReference type="EMBL" id="QVQW01000024">
    <property type="protein sequence ID" value="RKU45052.1"/>
    <property type="molecule type" value="Genomic_DNA"/>
</dbReference>
<evidence type="ECO:0000256" key="12">
    <source>
        <dbReference type="ARBA" id="ARBA00022833"/>
    </source>
</evidence>
<evidence type="ECO:0000313" key="21">
    <source>
        <dbReference type="Proteomes" id="UP000275385"/>
    </source>
</evidence>
<dbReference type="EC" id="2.3.2.27" evidence="5"/>
<evidence type="ECO:0000256" key="14">
    <source>
        <dbReference type="ARBA" id="ARBA00023136"/>
    </source>
</evidence>
<feature type="coiled-coil region" evidence="16">
    <location>
        <begin position="528"/>
        <end position="576"/>
    </location>
</feature>
<feature type="region of interest" description="Disordered" evidence="17">
    <location>
        <begin position="427"/>
        <end position="461"/>
    </location>
</feature>
<dbReference type="Gene3D" id="3.30.40.10">
    <property type="entry name" value="Zinc/RING finger domain, C3HC4 (zinc finger)"/>
    <property type="match status" value="1"/>
</dbReference>
<name>A0A420YAZ5_9PEZI</name>
<protein>
    <recommendedName>
        <fullName evidence="5">RING-type E3 ubiquitin transferase</fullName>
        <ecNumber evidence="5">2.3.2.27</ecNumber>
    </recommendedName>
</protein>
<dbReference type="InterPro" id="IPR001841">
    <property type="entry name" value="Znf_RING"/>
</dbReference>
<evidence type="ECO:0000256" key="18">
    <source>
        <dbReference type="SAM" id="Phobius"/>
    </source>
</evidence>
<feature type="region of interest" description="Disordered" evidence="17">
    <location>
        <begin position="640"/>
        <end position="661"/>
    </location>
</feature>
<keyword evidence="12" id="KW-0862">Zinc</keyword>
<dbReference type="InterPro" id="IPR050731">
    <property type="entry name" value="HRD1_E3_ubiq-ligases"/>
</dbReference>
<dbReference type="GO" id="GO:0016567">
    <property type="term" value="P:protein ubiquitination"/>
    <property type="evidence" value="ECO:0007669"/>
    <property type="project" value="UniProtKB-UniPathway"/>
</dbReference>
<dbReference type="GO" id="GO:0043161">
    <property type="term" value="P:proteasome-mediated ubiquitin-dependent protein catabolic process"/>
    <property type="evidence" value="ECO:0007669"/>
    <property type="project" value="TreeGrafter"/>
</dbReference>
<comment type="caution">
    <text evidence="20">The sequence shown here is derived from an EMBL/GenBank/DDBJ whole genome shotgun (WGS) entry which is preliminary data.</text>
</comment>
<evidence type="ECO:0000256" key="9">
    <source>
        <dbReference type="ARBA" id="ARBA00022771"/>
    </source>
</evidence>
<evidence type="ECO:0000256" key="7">
    <source>
        <dbReference type="ARBA" id="ARBA00022692"/>
    </source>
</evidence>
<evidence type="ECO:0000256" key="1">
    <source>
        <dbReference type="ARBA" id="ARBA00000900"/>
    </source>
</evidence>
<keyword evidence="8" id="KW-0479">Metal-binding</keyword>
<dbReference type="PANTHER" id="PTHR22763:SF184">
    <property type="entry name" value="E3 UBIQUITIN-PROTEIN LIGASE SYNOVIOLIN"/>
    <property type="match status" value="1"/>
</dbReference>
<evidence type="ECO:0000256" key="16">
    <source>
        <dbReference type="SAM" id="Coils"/>
    </source>
</evidence>
<comment type="subcellular location">
    <subcellularLocation>
        <location evidence="2">Endoplasmic reticulum membrane</location>
        <topology evidence="2">Multi-pass membrane protein</topology>
    </subcellularLocation>
</comment>
<feature type="transmembrane region" description="Helical" evidence="18">
    <location>
        <begin position="174"/>
        <end position="197"/>
    </location>
</feature>
<dbReference type="Proteomes" id="UP000275385">
    <property type="component" value="Unassembled WGS sequence"/>
</dbReference>
<dbReference type="Pfam" id="PF25563">
    <property type="entry name" value="TPR_SYVN1_N"/>
    <property type="match status" value="1"/>
</dbReference>
<evidence type="ECO:0000256" key="17">
    <source>
        <dbReference type="SAM" id="MobiDB-lite"/>
    </source>
</evidence>
<dbReference type="OrthoDB" id="7759664at2759"/>
<dbReference type="SMART" id="SM00184">
    <property type="entry name" value="RING"/>
    <property type="match status" value="1"/>
</dbReference>
<evidence type="ECO:0000256" key="3">
    <source>
        <dbReference type="ARBA" id="ARBA00004906"/>
    </source>
</evidence>
<gene>
    <name evidence="20" type="primary">HRD1</name>
    <name evidence="20" type="ORF">DL546_006540</name>
</gene>
<dbReference type="InterPro" id="IPR024766">
    <property type="entry name" value="Znf_RING_H2"/>
</dbReference>
<accession>A0A420YAZ5</accession>
<dbReference type="InterPro" id="IPR057992">
    <property type="entry name" value="TPR_SYVN1_N"/>
</dbReference>
<feature type="compositionally biased region" description="Polar residues" evidence="17">
    <location>
        <begin position="796"/>
        <end position="813"/>
    </location>
</feature>
<dbReference type="PANTHER" id="PTHR22763">
    <property type="entry name" value="RING ZINC FINGER PROTEIN"/>
    <property type="match status" value="1"/>
</dbReference>
<feature type="compositionally biased region" description="Low complexity" evidence="17">
    <location>
        <begin position="427"/>
        <end position="450"/>
    </location>
</feature>
<evidence type="ECO:0000256" key="8">
    <source>
        <dbReference type="ARBA" id="ARBA00022723"/>
    </source>
</evidence>
<evidence type="ECO:0000256" key="15">
    <source>
        <dbReference type="PROSITE-ProRule" id="PRU00175"/>
    </source>
</evidence>
<evidence type="ECO:0000256" key="11">
    <source>
        <dbReference type="ARBA" id="ARBA00022824"/>
    </source>
</evidence>
<dbReference type="InterPro" id="IPR013083">
    <property type="entry name" value="Znf_RING/FYVE/PHD"/>
</dbReference>
<dbReference type="CDD" id="cd16479">
    <property type="entry name" value="RING-H2_synoviolin"/>
    <property type="match status" value="1"/>
</dbReference>
<evidence type="ECO:0000256" key="10">
    <source>
        <dbReference type="ARBA" id="ARBA00022786"/>
    </source>
</evidence>
<comment type="catalytic activity">
    <reaction evidence="1">
        <text>S-ubiquitinyl-[E2 ubiquitin-conjugating enzyme]-L-cysteine + [acceptor protein]-L-lysine = [E2 ubiquitin-conjugating enzyme]-L-cysteine + N(6)-ubiquitinyl-[acceptor protein]-L-lysine.</text>
        <dbReference type="EC" id="2.3.2.27"/>
    </reaction>
</comment>
<keyword evidence="9 15" id="KW-0863">Zinc-finger</keyword>
<dbReference type="InterPro" id="IPR058051">
    <property type="entry name" value="Znf_RING_synoviolin"/>
</dbReference>
<dbReference type="GO" id="GO:0061630">
    <property type="term" value="F:ubiquitin protein ligase activity"/>
    <property type="evidence" value="ECO:0007669"/>
    <property type="project" value="UniProtKB-EC"/>
</dbReference>
<reference evidence="20 21" key="1">
    <citation type="submission" date="2018-08" db="EMBL/GenBank/DDBJ databases">
        <title>Draft genome of the lignicolous fungus Coniochaeta pulveracea.</title>
        <authorList>
            <person name="Borstlap C.J."/>
            <person name="De Witt R.N."/>
            <person name="Botha A."/>
            <person name="Volschenk H."/>
        </authorList>
    </citation>
    <scope>NUCLEOTIDE SEQUENCE [LARGE SCALE GENOMIC DNA]</scope>
    <source>
        <strain evidence="20 21">CAB683</strain>
    </source>
</reference>
<keyword evidence="21" id="KW-1185">Reference proteome</keyword>
<evidence type="ECO:0000256" key="4">
    <source>
        <dbReference type="ARBA" id="ARBA00010089"/>
    </source>
</evidence>
<evidence type="ECO:0000256" key="2">
    <source>
        <dbReference type="ARBA" id="ARBA00004477"/>
    </source>
</evidence>
<keyword evidence="14 18" id="KW-0472">Membrane</keyword>
<organism evidence="20 21">
    <name type="scientific">Coniochaeta pulveracea</name>
    <dbReference type="NCBI Taxonomy" id="177199"/>
    <lineage>
        <taxon>Eukaryota</taxon>
        <taxon>Fungi</taxon>
        <taxon>Dikarya</taxon>
        <taxon>Ascomycota</taxon>
        <taxon>Pezizomycotina</taxon>
        <taxon>Sordariomycetes</taxon>
        <taxon>Sordariomycetidae</taxon>
        <taxon>Coniochaetales</taxon>
        <taxon>Coniochaetaceae</taxon>
        <taxon>Coniochaeta</taxon>
    </lineage>
</organism>
<keyword evidence="7 18" id="KW-0812">Transmembrane</keyword>
<dbReference type="AlphaFoldDB" id="A0A420YAZ5"/>
<feature type="compositionally biased region" description="Gly residues" evidence="17">
    <location>
        <begin position="451"/>
        <end position="461"/>
    </location>
</feature>
<proteinExistence type="inferred from homology"/>
<feature type="transmembrane region" description="Helical" evidence="18">
    <location>
        <begin position="44"/>
        <end position="62"/>
    </location>
</feature>
<keyword evidence="16" id="KW-0175">Coiled coil</keyword>
<dbReference type="GO" id="GO:0008270">
    <property type="term" value="F:zinc ion binding"/>
    <property type="evidence" value="ECO:0007669"/>
    <property type="project" value="UniProtKB-KW"/>
</dbReference>
<comment type="pathway">
    <text evidence="3">Protein modification; protein ubiquitination.</text>
</comment>
<keyword evidence="6" id="KW-0808">Transferase</keyword>
<feature type="transmembrane region" description="Helical" evidence="18">
    <location>
        <begin position="6"/>
        <end position="24"/>
    </location>
</feature>